<feature type="region of interest" description="Disordered" evidence="2">
    <location>
        <begin position="1"/>
        <end position="46"/>
    </location>
</feature>
<name>A0A077ZSE1_STYLE</name>
<protein>
    <submittedName>
        <fullName evidence="3">Uncharacterized protein</fullName>
    </submittedName>
</protein>
<evidence type="ECO:0000256" key="1">
    <source>
        <dbReference type="SAM" id="Coils"/>
    </source>
</evidence>
<reference evidence="3 4" key="1">
    <citation type="submission" date="2014-06" db="EMBL/GenBank/DDBJ databases">
        <authorList>
            <person name="Swart Estienne"/>
        </authorList>
    </citation>
    <scope>NUCLEOTIDE SEQUENCE [LARGE SCALE GENOMIC DNA]</scope>
    <source>
        <strain evidence="3 4">130c</strain>
    </source>
</reference>
<dbReference type="OrthoDB" id="433211at2759"/>
<feature type="compositionally biased region" description="Polar residues" evidence="2">
    <location>
        <begin position="58"/>
        <end position="69"/>
    </location>
</feature>
<feature type="coiled-coil region" evidence="1">
    <location>
        <begin position="381"/>
        <end position="408"/>
    </location>
</feature>
<feature type="coiled-coil region" evidence="1">
    <location>
        <begin position="106"/>
        <end position="260"/>
    </location>
</feature>
<dbReference type="Proteomes" id="UP000039865">
    <property type="component" value="Unassembled WGS sequence"/>
</dbReference>
<proteinExistence type="predicted"/>
<dbReference type="AlphaFoldDB" id="A0A077ZSE1"/>
<evidence type="ECO:0000313" key="3">
    <source>
        <dbReference type="EMBL" id="CDW72787.1"/>
    </source>
</evidence>
<organism evidence="3 4">
    <name type="scientific">Stylonychia lemnae</name>
    <name type="common">Ciliate</name>
    <dbReference type="NCBI Taxonomy" id="5949"/>
    <lineage>
        <taxon>Eukaryota</taxon>
        <taxon>Sar</taxon>
        <taxon>Alveolata</taxon>
        <taxon>Ciliophora</taxon>
        <taxon>Intramacronucleata</taxon>
        <taxon>Spirotrichea</taxon>
        <taxon>Stichotrichia</taxon>
        <taxon>Sporadotrichida</taxon>
        <taxon>Oxytrichidae</taxon>
        <taxon>Stylonychinae</taxon>
        <taxon>Stylonychia</taxon>
    </lineage>
</organism>
<sequence>MEDQLSATKHQSNEKGSLELKINPISPSHHNKRSNENGSINKKLPPSVQTNLLNLASQSKNSGYNSPMLTKNHALGDKLGSSSHGNGNLDESRVHAPIESFVDDGQQRLERTKVELDETIKDLDHKLNRVLAKQEYDYLKGYNIYVKRKEKELRDLIQKLSDKNQNTTFKDDKLSNLEQQVHNLRDEQMKMEKQKQEYREKIKFWKNKAEMFESEKNFLYKQTMDTKKKNKLLKAAIGKLQNELEKISMTQEQKQKIETEIQKSHFFLTDLMNLAQSDGEMKAKKTSPNQLNQSQQLLENSQIQDISTMQFSLLDTSINQGPKKPNHKRYQSLAINNQSSRYANIPTENIKFEKFMDLLYKSKMSQSEVKDEVKSYVQAIETNYNDTIKELKLQNERLVRKIKKMQGEKVNTAVEKNDLEALFVDCIEDVRKDIMKRRLKNEIVQKKKGLMPFDKNDEDAREFEESLIKLASLAKSKIKLTDFSQKDRFNVLDLFVNNEKTLIKIYEALFPHRVQQANNAVNQVLTQKSIINTKPQTHNNNRMDMSITTSSKNMDMMQSLDDHPPTTSQDQNTSSMFDNTHMFPKIPPNKPMTESIIFNSSKYQNMRINAMKQL</sequence>
<dbReference type="InParanoid" id="A0A077ZSE1"/>
<evidence type="ECO:0000313" key="4">
    <source>
        <dbReference type="Proteomes" id="UP000039865"/>
    </source>
</evidence>
<keyword evidence="1" id="KW-0175">Coiled coil</keyword>
<dbReference type="PANTHER" id="PTHR40515">
    <property type="entry name" value="CILIA- AND FLAGELLA-ASSOCIATED PROTEIN 157"/>
    <property type="match status" value="1"/>
</dbReference>
<keyword evidence="4" id="KW-1185">Reference proteome</keyword>
<dbReference type="EMBL" id="CCKQ01001668">
    <property type="protein sequence ID" value="CDW72787.1"/>
    <property type="molecule type" value="Genomic_DNA"/>
</dbReference>
<accession>A0A077ZSE1</accession>
<dbReference type="PANTHER" id="PTHR40515:SF1">
    <property type="entry name" value="CILIA- AND FLAGELLA-ASSOCIATED PROTEIN 157"/>
    <property type="match status" value="1"/>
</dbReference>
<feature type="compositionally biased region" description="Polar residues" evidence="2">
    <location>
        <begin position="1"/>
        <end position="10"/>
    </location>
</feature>
<feature type="region of interest" description="Disordered" evidence="2">
    <location>
        <begin position="58"/>
        <end position="89"/>
    </location>
</feature>
<evidence type="ECO:0000256" key="2">
    <source>
        <dbReference type="SAM" id="MobiDB-lite"/>
    </source>
</evidence>
<gene>
    <name evidence="3" type="primary">Contig5904.g6328</name>
    <name evidence="3" type="ORF">STYLEM_1751</name>
</gene>